<keyword evidence="8 11" id="KW-0472">Membrane</keyword>
<keyword evidence="3" id="KW-1003">Cell membrane</keyword>
<evidence type="ECO:0000256" key="10">
    <source>
        <dbReference type="ARBA" id="ARBA00030775"/>
    </source>
</evidence>
<keyword evidence="6 11" id="KW-0812">Transmembrane</keyword>
<dbReference type="NCBIfam" id="TIGR02532">
    <property type="entry name" value="IV_pilin_GFxxxE"/>
    <property type="match status" value="1"/>
</dbReference>
<evidence type="ECO:0000256" key="2">
    <source>
        <dbReference type="ARBA" id="ARBA00021549"/>
    </source>
</evidence>
<evidence type="ECO:0000256" key="6">
    <source>
        <dbReference type="ARBA" id="ARBA00022692"/>
    </source>
</evidence>
<keyword evidence="14" id="KW-1185">Reference proteome</keyword>
<dbReference type="RefSeq" id="WP_289410441.1">
    <property type="nucleotide sequence ID" value="NZ_JAUCDY010000005.1"/>
</dbReference>
<accession>A0ABT7SNM5</accession>
<dbReference type="Proteomes" id="UP001241056">
    <property type="component" value="Unassembled WGS sequence"/>
</dbReference>
<comment type="subcellular location">
    <subcellularLocation>
        <location evidence="1">Cell inner membrane</location>
        <topology evidence="1">Single-pass membrane protein</topology>
    </subcellularLocation>
</comment>
<comment type="caution">
    <text evidence="13">The sequence shown here is derived from an EMBL/GenBank/DDBJ whole genome shotgun (WGS) entry which is preliminary data.</text>
</comment>
<evidence type="ECO:0000256" key="5">
    <source>
        <dbReference type="ARBA" id="ARBA00022519"/>
    </source>
</evidence>
<dbReference type="Pfam" id="PF07963">
    <property type="entry name" value="N_methyl"/>
    <property type="match status" value="1"/>
</dbReference>
<protein>
    <recommendedName>
        <fullName evidence="2">Type II secretion system protein H</fullName>
    </recommendedName>
    <alternativeName>
        <fullName evidence="10">General secretion pathway protein H</fullName>
    </alternativeName>
</protein>
<evidence type="ECO:0000256" key="4">
    <source>
        <dbReference type="ARBA" id="ARBA00022481"/>
    </source>
</evidence>
<reference evidence="13 14" key="1">
    <citation type="submission" date="2023-06" db="EMBL/GenBank/DDBJ databases">
        <title>Thiopseudomonas sp. CY1220 draft genome sequence.</title>
        <authorList>
            <person name="Zhao G."/>
            <person name="An M."/>
        </authorList>
    </citation>
    <scope>NUCLEOTIDE SEQUENCE [LARGE SCALE GENOMIC DNA]</scope>
    <source>
        <strain evidence="13 14">CY1220</strain>
    </source>
</reference>
<evidence type="ECO:0000256" key="3">
    <source>
        <dbReference type="ARBA" id="ARBA00022475"/>
    </source>
</evidence>
<dbReference type="InterPro" id="IPR045584">
    <property type="entry name" value="Pilin-like"/>
</dbReference>
<keyword evidence="7 11" id="KW-1133">Transmembrane helix</keyword>
<evidence type="ECO:0000313" key="13">
    <source>
        <dbReference type="EMBL" id="MDM7857780.1"/>
    </source>
</evidence>
<organism evidence="13 14">
    <name type="scientific">Thiopseudomonas acetoxidans</name>
    <dbReference type="NCBI Taxonomy" id="3041622"/>
    <lineage>
        <taxon>Bacteria</taxon>
        <taxon>Pseudomonadati</taxon>
        <taxon>Pseudomonadota</taxon>
        <taxon>Gammaproteobacteria</taxon>
        <taxon>Pseudomonadales</taxon>
        <taxon>Pseudomonadaceae</taxon>
        <taxon>Thiopseudomonas</taxon>
    </lineage>
</organism>
<evidence type="ECO:0000256" key="8">
    <source>
        <dbReference type="ARBA" id="ARBA00023136"/>
    </source>
</evidence>
<dbReference type="SUPFAM" id="SSF54523">
    <property type="entry name" value="Pili subunits"/>
    <property type="match status" value="1"/>
</dbReference>
<dbReference type="InterPro" id="IPR012902">
    <property type="entry name" value="N_methyl_site"/>
</dbReference>
<comment type="similarity">
    <text evidence="9">Belongs to the GSP H family.</text>
</comment>
<name>A0ABT7SNM5_9GAMM</name>
<gene>
    <name evidence="13" type="ORF">QEZ41_05745</name>
</gene>
<keyword evidence="5" id="KW-0997">Cell inner membrane</keyword>
<feature type="transmembrane region" description="Helical" evidence="11">
    <location>
        <begin position="12"/>
        <end position="32"/>
    </location>
</feature>
<evidence type="ECO:0000256" key="1">
    <source>
        <dbReference type="ARBA" id="ARBA00004377"/>
    </source>
</evidence>
<dbReference type="InterPro" id="IPR022346">
    <property type="entry name" value="T2SS_GspH"/>
</dbReference>
<evidence type="ECO:0000256" key="9">
    <source>
        <dbReference type="ARBA" id="ARBA00025772"/>
    </source>
</evidence>
<evidence type="ECO:0000259" key="12">
    <source>
        <dbReference type="Pfam" id="PF12019"/>
    </source>
</evidence>
<evidence type="ECO:0000313" key="14">
    <source>
        <dbReference type="Proteomes" id="UP001241056"/>
    </source>
</evidence>
<evidence type="ECO:0000256" key="11">
    <source>
        <dbReference type="SAM" id="Phobius"/>
    </source>
</evidence>
<proteinExistence type="inferred from homology"/>
<dbReference type="Pfam" id="PF12019">
    <property type="entry name" value="GspH"/>
    <property type="match status" value="1"/>
</dbReference>
<evidence type="ECO:0000256" key="7">
    <source>
        <dbReference type="ARBA" id="ARBA00022989"/>
    </source>
</evidence>
<sequence length="173" mass="19845">MQRTTQTGFTLTELLITIALLAIMAQIALPAWQEFISKNRSQALMHSVESAIHHARSMAVTHRIKTELCGSLDQNHCHSDWSKGWLIREAAADTASQNTPLHINSLDEPELKLQWAGFQQRIIFHNSGLSSASNGRFFVCRKQQIDWQLVLNRQGRLRRATEQENRNEDRRCL</sequence>
<dbReference type="Gene3D" id="3.55.40.10">
    <property type="entry name" value="minor pseudopilin epsh domain"/>
    <property type="match status" value="1"/>
</dbReference>
<keyword evidence="4" id="KW-0488">Methylation</keyword>
<dbReference type="EMBL" id="JAUCDY010000005">
    <property type="protein sequence ID" value="MDM7857780.1"/>
    <property type="molecule type" value="Genomic_DNA"/>
</dbReference>
<feature type="domain" description="General secretion pathway GspH" evidence="12">
    <location>
        <begin position="47"/>
        <end position="155"/>
    </location>
</feature>